<reference evidence="2" key="1">
    <citation type="submission" date="2022-11" db="UniProtKB">
        <authorList>
            <consortium name="WormBaseParasite"/>
        </authorList>
    </citation>
    <scope>IDENTIFICATION</scope>
</reference>
<evidence type="ECO:0000313" key="1">
    <source>
        <dbReference type="Proteomes" id="UP000887564"/>
    </source>
</evidence>
<keyword evidence="1" id="KW-1185">Reference proteome</keyword>
<dbReference type="Proteomes" id="UP000887564">
    <property type="component" value="Unplaced"/>
</dbReference>
<organism evidence="1 2">
    <name type="scientific">Parascaris equorum</name>
    <name type="common">Equine roundworm</name>
    <dbReference type="NCBI Taxonomy" id="6256"/>
    <lineage>
        <taxon>Eukaryota</taxon>
        <taxon>Metazoa</taxon>
        <taxon>Ecdysozoa</taxon>
        <taxon>Nematoda</taxon>
        <taxon>Chromadorea</taxon>
        <taxon>Rhabditida</taxon>
        <taxon>Spirurina</taxon>
        <taxon>Ascaridomorpha</taxon>
        <taxon>Ascaridoidea</taxon>
        <taxon>Ascarididae</taxon>
        <taxon>Parascaris</taxon>
    </lineage>
</organism>
<proteinExistence type="predicted"/>
<accession>A0A914R2L4</accession>
<dbReference type="WBParaSite" id="PEQ_0000048901-mRNA-1">
    <property type="protein sequence ID" value="PEQ_0000048901-mRNA-1"/>
    <property type="gene ID" value="PEQ_0000048901"/>
</dbReference>
<name>A0A914R2L4_PAREQ</name>
<evidence type="ECO:0000313" key="2">
    <source>
        <dbReference type="WBParaSite" id="PEQ_0000048901-mRNA-1"/>
    </source>
</evidence>
<sequence length="101" mass="11200">MVARPNAVTIISTTATDSSSSNNAGVQNNNVVRRGAARKSRIAAKFNLIVNRRLFASKIRHSLGFLFSLGCRSQSVSICKQGVQCKLWRVRFAIAYKWLTN</sequence>
<dbReference type="AlphaFoldDB" id="A0A914R2L4"/>
<protein>
    <submittedName>
        <fullName evidence="2">Uncharacterized protein</fullName>
    </submittedName>
</protein>